<feature type="domain" description="TIR" evidence="1">
    <location>
        <begin position="1"/>
        <end position="123"/>
    </location>
</feature>
<evidence type="ECO:0000313" key="2">
    <source>
        <dbReference type="EMBL" id="NMQ05580.1"/>
    </source>
</evidence>
<dbReference type="Proteomes" id="UP000886469">
    <property type="component" value="Unassembled WGS sequence"/>
</dbReference>
<evidence type="ECO:0000313" key="3">
    <source>
        <dbReference type="Proteomes" id="UP000886469"/>
    </source>
</evidence>
<accession>A0ABX1TAG6</accession>
<keyword evidence="2" id="KW-0675">Receptor</keyword>
<dbReference type="InterPro" id="IPR035897">
    <property type="entry name" value="Toll_tir_struct_dom_sf"/>
</dbReference>
<sequence length="480" mass="54661">MVSVYVSYAWKDAEQNQLVDRLGTACKARGIDLGRDISHIGYGSSIREFMDRLAAAGHVVVVFSDRYLRSRYCLYELREIWRNGNFRARVSPIILRGTSLEPEDWAVYLEYWERKKKRLGEALNKLDREYTGPLNQVVDDYAEFRRLIADWLATVCDMNALDPDVHLNTDFAALIAGILAGKSGGSRQQAHVSRQKDEEFVARVEMEIREILDALPSFASVLRGQAREQGLLNTSNDLAKSLAAARPEVALSDVLRPATEKALPRGSPQTIRNSDVWENAKTLLAWLSVLAVRPEWVQKREQLDSDGESTFEILVRTECGVEILSSRYRQLRPRFGPVRGFDIVGEERLDLPVVESGWDDEYAVRQIGLDIAAQLFPELKSAANPTAKPSDDEILDNLRETLGERAKHKSHHHYLLITTDDHSPLQRRDFHEMLSREFPLTVIYMRAPGPEPPFLVDKESRLITIIREFLTIPDLLAKKR</sequence>
<dbReference type="Pfam" id="PF13676">
    <property type="entry name" value="TIR_2"/>
    <property type="match status" value="1"/>
</dbReference>
<gene>
    <name evidence="2" type="ORF">E4Q08_10035</name>
</gene>
<dbReference type="InterPro" id="IPR000157">
    <property type="entry name" value="TIR_dom"/>
</dbReference>
<dbReference type="SMART" id="SM00255">
    <property type="entry name" value="TIR"/>
    <property type="match status" value="1"/>
</dbReference>
<dbReference type="Gene3D" id="3.40.50.10140">
    <property type="entry name" value="Toll/interleukin-1 receptor homology (TIR) domain"/>
    <property type="match status" value="1"/>
</dbReference>
<organism evidence="2 3">
    <name type="scientific">Candidatus Accumulibacter contiguus</name>
    <dbReference type="NCBI Taxonomy" id="2954381"/>
    <lineage>
        <taxon>Bacteria</taxon>
        <taxon>Pseudomonadati</taxon>
        <taxon>Pseudomonadota</taxon>
        <taxon>Betaproteobacteria</taxon>
        <taxon>Candidatus Accumulibacter</taxon>
    </lineage>
</organism>
<dbReference type="SUPFAM" id="SSF52200">
    <property type="entry name" value="Toll/Interleukin receptor TIR domain"/>
    <property type="match status" value="1"/>
</dbReference>
<protein>
    <submittedName>
        <fullName evidence="2">Toll/interleukin-1 receptor domain-containing protein</fullName>
    </submittedName>
</protein>
<reference evidence="2" key="1">
    <citation type="submission" date="2019-03" db="EMBL/GenBank/DDBJ databases">
        <title>Metabolic reconstructions from genomes of highly enriched 'Candidatus Accumulibacter' and 'Candidatus Competibacter' bioreactor populations.</title>
        <authorList>
            <person name="Annavajhala M.K."/>
            <person name="Welles L."/>
            <person name="Abbas B."/>
            <person name="Sorokin D."/>
            <person name="Park H."/>
            <person name="Van Loosdrecht M."/>
            <person name="Chandran K."/>
        </authorList>
    </citation>
    <scope>NUCLEOTIDE SEQUENCE</scope>
    <source>
        <strain evidence="2">SBR_L</strain>
    </source>
</reference>
<proteinExistence type="predicted"/>
<dbReference type="EMBL" id="SPMX01000024">
    <property type="protein sequence ID" value="NMQ05580.1"/>
    <property type="molecule type" value="Genomic_DNA"/>
</dbReference>
<name>A0ABX1TAG6_9PROT</name>
<keyword evidence="3" id="KW-1185">Reference proteome</keyword>
<dbReference type="RefSeq" id="WP_169070290.1">
    <property type="nucleotide sequence ID" value="NZ_JAZKUC010000001.1"/>
</dbReference>
<dbReference type="PROSITE" id="PS50104">
    <property type="entry name" value="TIR"/>
    <property type="match status" value="1"/>
</dbReference>
<evidence type="ECO:0000259" key="1">
    <source>
        <dbReference type="PROSITE" id="PS50104"/>
    </source>
</evidence>
<comment type="caution">
    <text evidence="2">The sequence shown here is derived from an EMBL/GenBank/DDBJ whole genome shotgun (WGS) entry which is preliminary data.</text>
</comment>